<feature type="transmembrane region" description="Helical" evidence="1">
    <location>
        <begin position="152"/>
        <end position="172"/>
    </location>
</feature>
<dbReference type="OrthoDB" id="116389at2157"/>
<evidence type="ECO:0000313" key="2">
    <source>
        <dbReference type="EMBL" id="PWR74915.1"/>
    </source>
</evidence>
<organism evidence="2 3">
    <name type="scientific">Methanospirillum stamsii</name>
    <dbReference type="NCBI Taxonomy" id="1277351"/>
    <lineage>
        <taxon>Archaea</taxon>
        <taxon>Methanobacteriati</taxon>
        <taxon>Methanobacteriota</taxon>
        <taxon>Stenosarchaea group</taxon>
        <taxon>Methanomicrobia</taxon>
        <taxon>Methanomicrobiales</taxon>
        <taxon>Methanospirillaceae</taxon>
        <taxon>Methanospirillum</taxon>
    </lineage>
</organism>
<proteinExistence type="predicted"/>
<gene>
    <name evidence="2" type="ORF">DLD82_06715</name>
</gene>
<evidence type="ECO:0000313" key="3">
    <source>
        <dbReference type="Proteomes" id="UP000245934"/>
    </source>
</evidence>
<feature type="transmembrane region" description="Helical" evidence="1">
    <location>
        <begin position="27"/>
        <end position="43"/>
    </location>
</feature>
<sequence>MNPIIFLISFLPWILFGLFAGHSLVELEIALMFSLVVAVIVGYRDMRDKLIVPWITVSFFILMVIALTVFHWYDIIPFIGIASNAVLTGIAFGSLAIGIPFTIQYAKRDVPKERWENPVFVHINKILTFFWGILFLLGLLKSIYEFYYPDAFGIIGDAYMWISIIIGIVFTMKYPDYAKKKNSQVTES</sequence>
<dbReference type="AlphaFoldDB" id="A0A2V2N8M0"/>
<feature type="transmembrane region" description="Helical" evidence="1">
    <location>
        <begin position="50"/>
        <end position="72"/>
    </location>
</feature>
<feature type="transmembrane region" description="Helical" evidence="1">
    <location>
        <begin position="78"/>
        <end position="99"/>
    </location>
</feature>
<reference evidence="2 3" key="1">
    <citation type="submission" date="2018-05" db="EMBL/GenBank/DDBJ databases">
        <title>Draft genome of Methanospirillum stamsii Pt1.</title>
        <authorList>
            <person name="Dueholm M.S."/>
            <person name="Nielsen P.H."/>
            <person name="Bakmann L.F."/>
            <person name="Otzen D.E."/>
        </authorList>
    </citation>
    <scope>NUCLEOTIDE SEQUENCE [LARGE SCALE GENOMIC DNA]</scope>
    <source>
        <strain evidence="2 3">Pt1</strain>
    </source>
</reference>
<dbReference type="Proteomes" id="UP000245934">
    <property type="component" value="Unassembled WGS sequence"/>
</dbReference>
<evidence type="ECO:0000256" key="1">
    <source>
        <dbReference type="SAM" id="Phobius"/>
    </source>
</evidence>
<comment type="caution">
    <text evidence="2">The sequence shown here is derived from an EMBL/GenBank/DDBJ whole genome shotgun (WGS) entry which is preliminary data.</text>
</comment>
<name>A0A2V2N8M0_9EURY</name>
<protein>
    <recommendedName>
        <fullName evidence="4">Intracellular septation protein A</fullName>
    </recommendedName>
</protein>
<feature type="transmembrane region" description="Helical" evidence="1">
    <location>
        <begin position="119"/>
        <end position="140"/>
    </location>
</feature>
<keyword evidence="1" id="KW-0812">Transmembrane</keyword>
<dbReference type="RefSeq" id="WP_109940347.1">
    <property type="nucleotide sequence ID" value="NZ_CP176366.1"/>
</dbReference>
<evidence type="ECO:0008006" key="4">
    <source>
        <dbReference type="Google" id="ProtNLM"/>
    </source>
</evidence>
<keyword evidence="1" id="KW-0472">Membrane</keyword>
<keyword evidence="3" id="KW-1185">Reference proteome</keyword>
<dbReference type="GeneID" id="97611214"/>
<keyword evidence="1" id="KW-1133">Transmembrane helix</keyword>
<dbReference type="EMBL" id="QGMZ01000014">
    <property type="protein sequence ID" value="PWR74915.1"/>
    <property type="molecule type" value="Genomic_DNA"/>
</dbReference>
<accession>A0A2V2N8M0</accession>